<feature type="transmembrane region" description="Helical" evidence="1">
    <location>
        <begin position="227"/>
        <end position="247"/>
    </location>
</feature>
<keyword evidence="1" id="KW-1133">Transmembrane helix</keyword>
<dbReference type="AlphaFoldDB" id="A0A8H4VMT8"/>
<name>A0A8H4VMT8_9AGAR</name>
<protein>
    <recommendedName>
        <fullName evidence="2">DUF6534 domain-containing protein</fullName>
    </recommendedName>
</protein>
<accession>A0A8H4VMT8</accession>
<reference evidence="3 4" key="1">
    <citation type="submission" date="2019-12" db="EMBL/GenBank/DDBJ databases">
        <authorList>
            <person name="Floudas D."/>
            <person name="Bentzer J."/>
            <person name="Ahren D."/>
            <person name="Johansson T."/>
            <person name="Persson P."/>
            <person name="Tunlid A."/>
        </authorList>
    </citation>
    <scope>NUCLEOTIDE SEQUENCE [LARGE SCALE GENOMIC DNA]</scope>
    <source>
        <strain evidence="3 4">CBS 102.39</strain>
    </source>
</reference>
<feature type="transmembrane region" description="Helical" evidence="1">
    <location>
        <begin position="132"/>
        <end position="154"/>
    </location>
</feature>
<proteinExistence type="predicted"/>
<evidence type="ECO:0000313" key="4">
    <source>
        <dbReference type="Proteomes" id="UP000521872"/>
    </source>
</evidence>
<dbReference type="InterPro" id="IPR045339">
    <property type="entry name" value="DUF6534"/>
</dbReference>
<feature type="transmembrane region" description="Helical" evidence="1">
    <location>
        <begin position="101"/>
        <end position="120"/>
    </location>
</feature>
<feature type="transmembrane region" description="Helical" evidence="1">
    <location>
        <begin position="169"/>
        <end position="195"/>
    </location>
</feature>
<evidence type="ECO:0000313" key="3">
    <source>
        <dbReference type="EMBL" id="KAF4615703.1"/>
    </source>
</evidence>
<evidence type="ECO:0000256" key="1">
    <source>
        <dbReference type="SAM" id="Phobius"/>
    </source>
</evidence>
<gene>
    <name evidence="3" type="ORF">D9613_012529</name>
</gene>
<dbReference type="Proteomes" id="UP000521872">
    <property type="component" value="Unassembled WGS sequence"/>
</dbReference>
<dbReference type="PANTHER" id="PTHR40465">
    <property type="entry name" value="CHROMOSOME 1, WHOLE GENOME SHOTGUN SEQUENCE"/>
    <property type="match status" value="1"/>
</dbReference>
<keyword evidence="1" id="KW-0812">Transmembrane</keyword>
<keyword evidence="1" id="KW-0472">Membrane</keyword>
<sequence length="297" mass="33237">MAPIDPSEALLLAVNVPETLGALSIGALVSILFFGICTLQMYMYFLTFPADRLYYKTLVGFIWQVLLGELAHSICVCYFMYNWTIVQYGNPISLIGRPPAALTATILIGAFVGPPTQIFFAERVRLVSEGRLLVPLICWSASLTLFGMEIFLYVQGERSVSLADFQSKWRWIITAILALSTAVDVLEALSLCYYLERLRRLSMGRTAVNIHTIMRLTMGKKIGSVKFSMLLCFLFMPHNFVWLAIYICLTRFHSNSLLASLNSRAVLRQFNIKAAAQTSPPGSTEALTRFTDPVFSV</sequence>
<dbReference type="Pfam" id="PF20152">
    <property type="entry name" value="DUF6534"/>
    <property type="match status" value="1"/>
</dbReference>
<keyword evidence="4" id="KW-1185">Reference proteome</keyword>
<comment type="caution">
    <text evidence="3">The sequence shown here is derived from an EMBL/GenBank/DDBJ whole genome shotgun (WGS) entry which is preliminary data.</text>
</comment>
<feature type="transmembrane region" description="Helical" evidence="1">
    <location>
        <begin position="58"/>
        <end position="81"/>
    </location>
</feature>
<evidence type="ECO:0000259" key="2">
    <source>
        <dbReference type="Pfam" id="PF20152"/>
    </source>
</evidence>
<feature type="domain" description="DUF6534" evidence="2">
    <location>
        <begin position="180"/>
        <end position="265"/>
    </location>
</feature>
<feature type="transmembrane region" description="Helical" evidence="1">
    <location>
        <begin position="20"/>
        <end position="46"/>
    </location>
</feature>
<dbReference type="PANTHER" id="PTHR40465:SF1">
    <property type="entry name" value="DUF6534 DOMAIN-CONTAINING PROTEIN"/>
    <property type="match status" value="1"/>
</dbReference>
<dbReference type="EMBL" id="JAACJL010000034">
    <property type="protein sequence ID" value="KAF4615703.1"/>
    <property type="molecule type" value="Genomic_DNA"/>
</dbReference>
<organism evidence="3 4">
    <name type="scientific">Agrocybe pediades</name>
    <dbReference type="NCBI Taxonomy" id="84607"/>
    <lineage>
        <taxon>Eukaryota</taxon>
        <taxon>Fungi</taxon>
        <taxon>Dikarya</taxon>
        <taxon>Basidiomycota</taxon>
        <taxon>Agaricomycotina</taxon>
        <taxon>Agaricomycetes</taxon>
        <taxon>Agaricomycetidae</taxon>
        <taxon>Agaricales</taxon>
        <taxon>Agaricineae</taxon>
        <taxon>Strophariaceae</taxon>
        <taxon>Agrocybe</taxon>
    </lineage>
</organism>